<dbReference type="GO" id="GO:0007005">
    <property type="term" value="P:mitochondrion organization"/>
    <property type="evidence" value="ECO:0007669"/>
    <property type="project" value="TreeGrafter"/>
</dbReference>
<dbReference type="OrthoDB" id="272810at2759"/>
<dbReference type="InterPro" id="IPR035992">
    <property type="entry name" value="Ricin_B-like_lectins"/>
</dbReference>
<dbReference type="InterPro" id="IPR026847">
    <property type="entry name" value="VPS13"/>
</dbReference>
<dbReference type="GO" id="GO:0006623">
    <property type="term" value="P:protein targeting to vacuole"/>
    <property type="evidence" value="ECO:0007669"/>
    <property type="project" value="TreeGrafter"/>
</dbReference>
<dbReference type="PANTHER" id="PTHR16166">
    <property type="entry name" value="VACUOLAR PROTEIN SORTING-ASSOCIATED PROTEIN VPS13"/>
    <property type="match status" value="1"/>
</dbReference>
<dbReference type="CDD" id="cd23453">
    <property type="entry name" value="beta-trefoil_Ricin_VPS13D"/>
    <property type="match status" value="1"/>
</dbReference>
<dbReference type="Pfam" id="PF25036">
    <property type="entry name" value="VPS13_VAB"/>
    <property type="match status" value="1"/>
</dbReference>
<sequence length="1098" mass="124716">MVINKLREDVEIKLENRMRSQQADQWCSNKNFILKNNARLPLPLVYAHFSISVRPTNQVYTFSPQIQWERVMKPGEVLYELKACHTHRNQIYRFCSESKREMYPLDRPAGIPGMSTHFTQPGHTITLLPTVLLVNLLPVDIIFKLTGGNGRVPGGSNAPITFVDTEQDLELKIHLENYPNSSIIKMPINCLKTTFRMKLEDNWKRKLNLTINVSPHSEANLKITVSAPFWIINKTGLPLVFKQGGVSNEASGQFTEHESARMITPLLFSFSDPDASPTVVARVGSNVIPDGTPQWCSNFHLQRGCQVRQLKVSLKDGRPDTVFLIGIEVRNGRGKYRDTNIVIISPRFQLHNKTSYQLLFAQTCGKRDVSDPRLSRPLKTYLKAMPDCHMPFHWTHFDQEQLLCVLILDIPDCWWSGGLKIDRTDSMHVNIRDANGRMYFLRLEIVLQGATYFVVFTDADTMPPPLRVDNFSEVSITFSQTCCKDIVHSIARAHSSVPYAWDKPMKPQMITLEAPGGVMHSYDMREFGQARGLTYENFIYIAFSGTFKKSPGNSALYDIESQELVLDVVNKTQVVLARKQQGQRSQLWRMTTTGQLQHEGSSPPSYPQQPKSENVYVLDIEGFAPQPSSYTRLCLRRPDPRRKSTQTWRFTEEGRLCCVHNNMCVQAQDGFYGLRQGNAAVLGLPQPICHRTNENGIPLEQAVCRQRLRPGSGFLDVEIRTDGPTRVISIWDKKDKNRKYAMSDDKDWMQIVPKQRPYVLKSHEDSEKKESKEYQFTLKLKGFGVSVIAKNPSQELLFAYFSNINGETLLTSASKRLCISVGDIQVDNQLFDTPTPIFLHVTKPSSRNTKDAQDNMPALDITAELQPVLNENAVIFKYFILTLKKLTVHLEERLLLKLFGFIGFNSQEEILYNTDESDYEAQKVLIDLSAAHARRYYFGLIQLQPSQIRLSMKTASKPSPQLQSIKKKLGFTFIKFEDAAIDVEPFRRDHPFETLQFLIHSIIKHFRDELKWQAAVILGSVDFLGNPLGFMNDVSEGVNGLLREGNVGALVTNLAHGLSNSAAKVTETLSDGLGLVTMDDEHEDTLSNIISVKEYNVR</sequence>
<feature type="domain" description="Vacuolar protein sorting-associated protein 13 VPS13 adaptor binding" evidence="1">
    <location>
        <begin position="2"/>
        <end position="507"/>
    </location>
</feature>
<evidence type="ECO:0000313" key="3">
    <source>
        <dbReference type="Proteomes" id="UP000051574"/>
    </source>
</evidence>
<dbReference type="EMBL" id="LJIG01022538">
    <property type="protein sequence ID" value="KRT80047.1"/>
    <property type="molecule type" value="Genomic_DNA"/>
</dbReference>
<proteinExistence type="predicted"/>
<dbReference type="Proteomes" id="UP000051574">
    <property type="component" value="Unassembled WGS sequence"/>
</dbReference>
<dbReference type="InterPro" id="IPR009543">
    <property type="entry name" value="VPS13_VAB"/>
</dbReference>
<dbReference type="SUPFAM" id="SSF50370">
    <property type="entry name" value="Ricin B-like lectins"/>
    <property type="match status" value="1"/>
</dbReference>
<accession>A0A0T6AXY9</accession>
<evidence type="ECO:0000313" key="2">
    <source>
        <dbReference type="EMBL" id="KRT80047.1"/>
    </source>
</evidence>
<keyword evidence="3" id="KW-1185">Reference proteome</keyword>
<evidence type="ECO:0000259" key="1">
    <source>
        <dbReference type="Pfam" id="PF25036"/>
    </source>
</evidence>
<reference evidence="2 3" key="1">
    <citation type="submission" date="2015-09" db="EMBL/GenBank/DDBJ databases">
        <title>Draft genome of the scarab beetle Oryctes borbonicus.</title>
        <authorList>
            <person name="Meyer J.M."/>
            <person name="Markov G.V."/>
            <person name="Baskaran P."/>
            <person name="Herrmann M."/>
            <person name="Sommer R.J."/>
            <person name="Roedelsperger C."/>
        </authorList>
    </citation>
    <scope>NUCLEOTIDE SEQUENCE [LARGE SCALE GENOMIC DNA]</scope>
    <source>
        <strain evidence="2">OB123</strain>
        <tissue evidence="2">Whole animal</tissue>
    </source>
</reference>
<name>A0A0T6AXY9_9SCAR</name>
<dbReference type="AlphaFoldDB" id="A0A0T6AXY9"/>
<organism evidence="2 3">
    <name type="scientific">Oryctes borbonicus</name>
    <dbReference type="NCBI Taxonomy" id="1629725"/>
    <lineage>
        <taxon>Eukaryota</taxon>
        <taxon>Metazoa</taxon>
        <taxon>Ecdysozoa</taxon>
        <taxon>Arthropoda</taxon>
        <taxon>Hexapoda</taxon>
        <taxon>Insecta</taxon>
        <taxon>Pterygota</taxon>
        <taxon>Neoptera</taxon>
        <taxon>Endopterygota</taxon>
        <taxon>Coleoptera</taxon>
        <taxon>Polyphaga</taxon>
        <taxon>Scarabaeiformia</taxon>
        <taxon>Scarabaeidae</taxon>
        <taxon>Dynastinae</taxon>
        <taxon>Oryctes</taxon>
    </lineage>
</organism>
<gene>
    <name evidence="2" type="ORF">AMK59_6838</name>
</gene>
<comment type="caution">
    <text evidence="2">The sequence shown here is derived from an EMBL/GenBank/DDBJ whole genome shotgun (WGS) entry which is preliminary data.</text>
</comment>
<protein>
    <recommendedName>
        <fullName evidence="1">Vacuolar protein sorting-associated protein 13 VPS13 adaptor binding domain-containing protein</fullName>
    </recommendedName>
</protein>
<dbReference type="Gene3D" id="2.80.10.50">
    <property type="match status" value="1"/>
</dbReference>
<dbReference type="GO" id="GO:0045053">
    <property type="term" value="P:protein retention in Golgi apparatus"/>
    <property type="evidence" value="ECO:0007669"/>
    <property type="project" value="TreeGrafter"/>
</dbReference>
<dbReference type="PANTHER" id="PTHR16166:SF141">
    <property type="entry name" value="INTERMEMBRANE LIPID TRANSFER PROTEIN VPS13D"/>
    <property type="match status" value="1"/>
</dbReference>